<evidence type="ECO:0000313" key="1">
    <source>
        <dbReference type="EMBL" id="MDL4838903.1"/>
    </source>
</evidence>
<keyword evidence="2" id="KW-1185">Reference proteome</keyword>
<dbReference type="RefSeq" id="WP_285929667.1">
    <property type="nucleotide sequence ID" value="NZ_JASTZU010000001.1"/>
</dbReference>
<reference evidence="1 2" key="1">
    <citation type="submission" date="2023-06" db="EMBL/GenBank/DDBJ databases">
        <title>Aquibacillus rhizosphaerae LR5S19.</title>
        <authorList>
            <person name="Sun J.-Q."/>
        </authorList>
    </citation>
    <scope>NUCLEOTIDE SEQUENCE [LARGE SCALE GENOMIC DNA]</scope>
    <source>
        <strain evidence="1 2">LR5S19</strain>
    </source>
</reference>
<comment type="caution">
    <text evidence="1">The sequence shown here is derived from an EMBL/GenBank/DDBJ whole genome shotgun (WGS) entry which is preliminary data.</text>
</comment>
<accession>A0ABT7KZL3</accession>
<name>A0ABT7KZL3_9BACI</name>
<gene>
    <name evidence="1" type="ORF">QQS35_00245</name>
</gene>
<dbReference type="EMBL" id="JASTZU010000001">
    <property type="protein sequence ID" value="MDL4838903.1"/>
    <property type="molecule type" value="Genomic_DNA"/>
</dbReference>
<dbReference type="Proteomes" id="UP001235343">
    <property type="component" value="Unassembled WGS sequence"/>
</dbReference>
<proteinExistence type="predicted"/>
<organism evidence="1 2">
    <name type="scientific">Aquibacillus rhizosphaerae</name>
    <dbReference type="NCBI Taxonomy" id="3051431"/>
    <lineage>
        <taxon>Bacteria</taxon>
        <taxon>Bacillati</taxon>
        <taxon>Bacillota</taxon>
        <taxon>Bacilli</taxon>
        <taxon>Bacillales</taxon>
        <taxon>Bacillaceae</taxon>
        <taxon>Aquibacillus</taxon>
    </lineage>
</organism>
<evidence type="ECO:0000313" key="2">
    <source>
        <dbReference type="Proteomes" id="UP001235343"/>
    </source>
</evidence>
<protein>
    <submittedName>
        <fullName evidence="1">Uncharacterized protein</fullName>
    </submittedName>
</protein>
<sequence>MSLKENQDEKELLKKLMSSVYQKGYNGATVQDIMLELKTELPKIMQKEVSV</sequence>